<name>A0A0Q0EUV2_PSESX</name>
<comment type="caution">
    <text evidence="1">The sequence shown here is derived from an EMBL/GenBank/DDBJ whole genome shotgun (WGS) entry which is preliminary data.</text>
</comment>
<accession>A0A0Q0EUV2</accession>
<proteinExistence type="predicted"/>
<protein>
    <recommendedName>
        <fullName evidence="3">GNAT family acetyltransferase</fullName>
    </recommendedName>
</protein>
<evidence type="ECO:0000313" key="2">
    <source>
        <dbReference type="Proteomes" id="UP000050384"/>
    </source>
</evidence>
<gene>
    <name evidence="1" type="ORF">ALO94_201174</name>
</gene>
<dbReference type="AlphaFoldDB" id="A0A0Q0EUV2"/>
<dbReference type="PATRIC" id="fig|264459.3.peg.2504"/>
<evidence type="ECO:0000313" key="1">
    <source>
        <dbReference type="EMBL" id="KPZ14178.1"/>
    </source>
</evidence>
<organism evidence="1 2">
    <name type="scientific">Pseudomonas syringae pv. spinaceae</name>
    <dbReference type="NCBI Taxonomy" id="264459"/>
    <lineage>
        <taxon>Bacteria</taxon>
        <taxon>Pseudomonadati</taxon>
        <taxon>Pseudomonadota</taxon>
        <taxon>Gammaproteobacteria</taxon>
        <taxon>Pseudomonadales</taxon>
        <taxon>Pseudomonadaceae</taxon>
        <taxon>Pseudomonas</taxon>
        <taxon>Pseudomonas syringae</taxon>
    </lineage>
</organism>
<sequence length="41" mass="4512">MLSVDADNSAAIGLYVGQGWIDTGEAYRGRIGFERRLVLKL</sequence>
<dbReference type="EMBL" id="LJRI01000053">
    <property type="protein sequence ID" value="KPZ14178.1"/>
    <property type="molecule type" value="Genomic_DNA"/>
</dbReference>
<evidence type="ECO:0008006" key="3">
    <source>
        <dbReference type="Google" id="ProtNLM"/>
    </source>
</evidence>
<dbReference type="Proteomes" id="UP000050384">
    <property type="component" value="Unassembled WGS sequence"/>
</dbReference>
<reference evidence="1 2" key="1">
    <citation type="submission" date="2015-09" db="EMBL/GenBank/DDBJ databases">
        <title>Genome announcement of multiple Pseudomonas syringae strains.</title>
        <authorList>
            <person name="Thakur S."/>
            <person name="Wang P.W."/>
            <person name="Gong Y."/>
            <person name="Weir B.S."/>
            <person name="Guttman D.S."/>
        </authorList>
    </citation>
    <scope>NUCLEOTIDE SEQUENCE [LARGE SCALE GENOMIC DNA]</scope>
    <source>
        <strain evidence="1 2">ICMP16929</strain>
    </source>
</reference>